<dbReference type="Gene3D" id="3.90.70.10">
    <property type="entry name" value="Cysteine proteinases"/>
    <property type="match status" value="1"/>
</dbReference>
<proteinExistence type="predicted"/>
<evidence type="ECO:0000313" key="4">
    <source>
        <dbReference type="Proteomes" id="UP001212997"/>
    </source>
</evidence>
<dbReference type="Pfam" id="PF00443">
    <property type="entry name" value="UCH"/>
    <property type="match status" value="1"/>
</dbReference>
<name>A0AAD5YM47_9APHY</name>
<dbReference type="Gene3D" id="6.10.140.100">
    <property type="match status" value="1"/>
</dbReference>
<dbReference type="InterPro" id="IPR001394">
    <property type="entry name" value="Peptidase_C19_UCH"/>
</dbReference>
<reference evidence="3" key="1">
    <citation type="submission" date="2022-07" db="EMBL/GenBank/DDBJ databases">
        <title>Genome Sequence of Physisporinus lineatus.</title>
        <authorList>
            <person name="Buettner E."/>
        </authorList>
    </citation>
    <scope>NUCLEOTIDE SEQUENCE</scope>
    <source>
        <strain evidence="3">VT162</strain>
    </source>
</reference>
<dbReference type="PROSITE" id="PS50330">
    <property type="entry name" value="UIM"/>
    <property type="match status" value="1"/>
</dbReference>
<keyword evidence="4" id="KW-1185">Reference proteome</keyword>
<dbReference type="GO" id="GO:0004843">
    <property type="term" value="F:cysteine-type deubiquitinase activity"/>
    <property type="evidence" value="ECO:0007669"/>
    <property type="project" value="InterPro"/>
</dbReference>
<dbReference type="EMBL" id="JANAWD010000004">
    <property type="protein sequence ID" value="KAJ3491980.1"/>
    <property type="molecule type" value="Genomic_DNA"/>
</dbReference>
<comment type="caution">
    <text evidence="3">The sequence shown here is derived from an EMBL/GenBank/DDBJ whole genome shotgun (WGS) entry which is preliminary data.</text>
</comment>
<dbReference type="SUPFAM" id="SSF54001">
    <property type="entry name" value="Cysteine proteinases"/>
    <property type="match status" value="1"/>
</dbReference>
<gene>
    <name evidence="3" type="ORF">NLI96_g279</name>
</gene>
<dbReference type="InterPro" id="IPR038765">
    <property type="entry name" value="Papain-like_cys_pep_sf"/>
</dbReference>
<dbReference type="GO" id="GO:0016579">
    <property type="term" value="P:protein deubiquitination"/>
    <property type="evidence" value="ECO:0007669"/>
    <property type="project" value="InterPro"/>
</dbReference>
<dbReference type="CDD" id="cd14279">
    <property type="entry name" value="CUE"/>
    <property type="match status" value="1"/>
</dbReference>
<feature type="compositionally biased region" description="Polar residues" evidence="1">
    <location>
        <begin position="1"/>
        <end position="13"/>
    </location>
</feature>
<dbReference type="Proteomes" id="UP001212997">
    <property type="component" value="Unassembled WGS sequence"/>
</dbReference>
<feature type="domain" description="USP" evidence="2">
    <location>
        <begin position="202"/>
        <end position="597"/>
    </location>
</feature>
<evidence type="ECO:0000259" key="2">
    <source>
        <dbReference type="PROSITE" id="PS50235"/>
    </source>
</evidence>
<dbReference type="InterPro" id="IPR055335">
    <property type="entry name" value="Ucp6/RUP1"/>
</dbReference>
<dbReference type="PANTHER" id="PTHR39597">
    <property type="entry name" value="UBA DOMAIN-CONTAINING PROTEIN RUP1"/>
    <property type="match status" value="1"/>
</dbReference>
<protein>
    <recommendedName>
        <fullName evidence="2">USP domain-containing protein</fullName>
    </recommendedName>
</protein>
<dbReference type="AlphaFoldDB" id="A0AAD5YM47"/>
<dbReference type="PANTHER" id="PTHR39597:SF1">
    <property type="entry name" value="UBA DOMAIN-CONTAINING PROTEIN RUP1"/>
    <property type="match status" value="1"/>
</dbReference>
<feature type="region of interest" description="Disordered" evidence="1">
    <location>
        <begin position="53"/>
        <end position="100"/>
    </location>
</feature>
<accession>A0AAD5YM47</accession>
<dbReference type="InterPro" id="IPR028889">
    <property type="entry name" value="USP"/>
</dbReference>
<evidence type="ECO:0000313" key="3">
    <source>
        <dbReference type="EMBL" id="KAJ3491980.1"/>
    </source>
</evidence>
<feature type="region of interest" description="Disordered" evidence="1">
    <location>
        <begin position="603"/>
        <end position="677"/>
    </location>
</feature>
<dbReference type="InterPro" id="IPR003903">
    <property type="entry name" value="UIM_dom"/>
</dbReference>
<dbReference type="PROSITE" id="PS50235">
    <property type="entry name" value="USP_3"/>
    <property type="match status" value="1"/>
</dbReference>
<evidence type="ECO:0000256" key="1">
    <source>
        <dbReference type="SAM" id="MobiDB-lite"/>
    </source>
</evidence>
<feature type="compositionally biased region" description="Low complexity" evidence="1">
    <location>
        <begin position="652"/>
        <end position="668"/>
    </location>
</feature>
<organism evidence="3 4">
    <name type="scientific">Meripilus lineatus</name>
    <dbReference type="NCBI Taxonomy" id="2056292"/>
    <lineage>
        <taxon>Eukaryota</taxon>
        <taxon>Fungi</taxon>
        <taxon>Dikarya</taxon>
        <taxon>Basidiomycota</taxon>
        <taxon>Agaricomycotina</taxon>
        <taxon>Agaricomycetes</taxon>
        <taxon>Polyporales</taxon>
        <taxon>Meripilaceae</taxon>
        <taxon>Meripilus</taxon>
    </lineage>
</organism>
<sequence length="677" mass="75719">MTQRSQRFQETSRPTPPTPQEQQDIESLTAIIPGTSPETALNALRRNNGNLDKAASALLDPPEDQGTFPLLNQPEINVSGPRTPPPSKPERGSPIIDLTNEDDPELSRALQASMEDQGPHFGPSTRAPDPNWAVVPSNVPVNTTVSHDDQSLSRAIEASLTYNQTADSYDELPLEERVRKGNWSVYVVLSCLTLPNNCRSPVALRPTQSSHVYAALLLHALYFVPQVRHSVANFRVDESDLEDGVMPDNIHLVWSVLEAFVNMDIALLTELNVDQILEAINTDHWSNAAETPGNLSIRFYTNLAWRIESTLRGFTSTTLLGFRYGIRDCNPKINPFDQLQDTCAVKVDIRGTPEANDLLSCLSSDMFLDGGASNGRQQVIYEPSDVVAFHLVRENMPSSTGAKTERHLFGFPEHLYLDQFLKDNAELASQKRNQQRDLHTRIQNLVKKREGLTSLNGRDVLQDLRSSLHYYEHVAEHNDDANRRSEIQSTATRLRRILARIESEIQTIDTTIAKFQADAAKAFDCKELQLHRYDLRVVLVHDGLYGRNHLYSYVKQNGEWWKTVDYTVTKVPLEAVLSDAVGLHLNAGPFFLIYSRALSPEEENEKPSWPDTLKNSVKHNNHTFLGTLPPEVAQKVADPNSPPTTPYRAGTPSEMESVSSSIVEPPGSRQDTMDDAP</sequence>
<feature type="region of interest" description="Disordered" evidence="1">
    <location>
        <begin position="1"/>
        <end position="24"/>
    </location>
</feature>